<feature type="transmembrane region" description="Helical" evidence="2">
    <location>
        <begin position="389"/>
        <end position="408"/>
    </location>
</feature>
<dbReference type="SUPFAM" id="SSF53448">
    <property type="entry name" value="Nucleotide-diphospho-sugar transferases"/>
    <property type="match status" value="1"/>
</dbReference>
<dbReference type="RefSeq" id="WP_110343296.1">
    <property type="nucleotide sequence ID" value="NZ_MASU01000017.1"/>
</dbReference>
<feature type="transmembrane region" description="Helical" evidence="2">
    <location>
        <begin position="195"/>
        <end position="216"/>
    </location>
</feature>
<accession>A0A318LEA7</accession>
<dbReference type="InterPro" id="IPR029044">
    <property type="entry name" value="Nucleotide-diphossugar_trans"/>
</dbReference>
<feature type="transmembrane region" description="Helical" evidence="2">
    <location>
        <begin position="101"/>
        <end position="117"/>
    </location>
</feature>
<gene>
    <name evidence="4" type="ORF">BA062_33795</name>
</gene>
<feature type="transmembrane region" description="Helical" evidence="2">
    <location>
        <begin position="445"/>
        <end position="468"/>
    </location>
</feature>
<comment type="similarity">
    <text evidence="1">Belongs to the glycosyltransferase 2 family.</text>
</comment>
<dbReference type="CDD" id="cd04179">
    <property type="entry name" value="DPM_DPG-synthase_like"/>
    <property type="match status" value="1"/>
</dbReference>
<evidence type="ECO:0000256" key="2">
    <source>
        <dbReference type="SAM" id="Phobius"/>
    </source>
</evidence>
<dbReference type="GO" id="GO:0016740">
    <property type="term" value="F:transferase activity"/>
    <property type="evidence" value="ECO:0007669"/>
    <property type="project" value="UniProtKB-KW"/>
</dbReference>
<name>A0A318LEA7_9PSEU</name>
<evidence type="ECO:0000313" key="5">
    <source>
        <dbReference type="Proteomes" id="UP000247892"/>
    </source>
</evidence>
<dbReference type="Pfam" id="PF00535">
    <property type="entry name" value="Glycos_transf_2"/>
    <property type="match status" value="1"/>
</dbReference>
<dbReference type="InterPro" id="IPR050256">
    <property type="entry name" value="Glycosyltransferase_2"/>
</dbReference>
<feature type="transmembrane region" description="Helical" evidence="2">
    <location>
        <begin position="9"/>
        <end position="29"/>
    </location>
</feature>
<organism evidence="4 5">
    <name type="scientific">Prauserella flavalba</name>
    <dbReference type="NCBI Taxonomy" id="1477506"/>
    <lineage>
        <taxon>Bacteria</taxon>
        <taxon>Bacillati</taxon>
        <taxon>Actinomycetota</taxon>
        <taxon>Actinomycetes</taxon>
        <taxon>Pseudonocardiales</taxon>
        <taxon>Pseudonocardiaceae</taxon>
        <taxon>Prauserella</taxon>
    </lineage>
</organism>
<keyword evidence="5" id="KW-1185">Reference proteome</keyword>
<keyword evidence="2" id="KW-0472">Membrane</keyword>
<dbReference type="AlphaFoldDB" id="A0A318LEA7"/>
<protein>
    <submittedName>
        <fullName evidence="4">Glycosyl transferase</fullName>
    </submittedName>
</protein>
<keyword evidence="4" id="KW-0808">Transferase</keyword>
<feature type="transmembrane region" description="Helical" evidence="2">
    <location>
        <begin position="65"/>
        <end position="89"/>
    </location>
</feature>
<dbReference type="InterPro" id="IPR001173">
    <property type="entry name" value="Glyco_trans_2-like"/>
</dbReference>
<reference evidence="4 5" key="1">
    <citation type="submission" date="2016-07" db="EMBL/GenBank/DDBJ databases">
        <title>Draft genome sequence of Prauserella sp. YIM 121212, isolated from alkaline soil.</title>
        <authorList>
            <person name="Ruckert C."/>
            <person name="Albersmeier A."/>
            <person name="Jiang C.-L."/>
            <person name="Jiang Y."/>
            <person name="Kalinowski J."/>
            <person name="Schneider O."/>
            <person name="Winkler A."/>
            <person name="Zotchev S.B."/>
        </authorList>
    </citation>
    <scope>NUCLEOTIDE SEQUENCE [LARGE SCALE GENOMIC DNA]</scope>
    <source>
        <strain evidence="4 5">YIM 121212</strain>
    </source>
</reference>
<dbReference type="PANTHER" id="PTHR48090">
    <property type="entry name" value="UNDECAPRENYL-PHOSPHATE 4-DEOXY-4-FORMAMIDO-L-ARABINOSE TRANSFERASE-RELATED"/>
    <property type="match status" value="1"/>
</dbReference>
<evidence type="ECO:0000313" key="4">
    <source>
        <dbReference type="EMBL" id="PXY20224.1"/>
    </source>
</evidence>
<dbReference type="Gene3D" id="3.90.550.10">
    <property type="entry name" value="Spore Coat Polysaccharide Biosynthesis Protein SpsA, Chain A"/>
    <property type="match status" value="1"/>
</dbReference>
<dbReference type="PANTHER" id="PTHR48090:SF7">
    <property type="entry name" value="RFBJ PROTEIN"/>
    <property type="match status" value="1"/>
</dbReference>
<keyword evidence="2" id="KW-0812">Transmembrane</keyword>
<evidence type="ECO:0000256" key="1">
    <source>
        <dbReference type="ARBA" id="ARBA00006739"/>
    </source>
</evidence>
<dbReference type="EMBL" id="MASU01000017">
    <property type="protein sequence ID" value="PXY20224.1"/>
    <property type="molecule type" value="Genomic_DNA"/>
</dbReference>
<dbReference type="OrthoDB" id="9810303at2"/>
<keyword evidence="2" id="KW-1133">Transmembrane helix</keyword>
<feature type="transmembrane region" description="Helical" evidence="2">
    <location>
        <begin position="420"/>
        <end position="439"/>
    </location>
</feature>
<evidence type="ECO:0000259" key="3">
    <source>
        <dbReference type="Pfam" id="PF00535"/>
    </source>
</evidence>
<feature type="transmembrane region" description="Helical" evidence="2">
    <location>
        <begin position="171"/>
        <end position="188"/>
    </location>
</feature>
<dbReference type="Proteomes" id="UP000247892">
    <property type="component" value="Unassembled WGS sequence"/>
</dbReference>
<comment type="caution">
    <text evidence="4">The sequence shown here is derived from an EMBL/GenBank/DDBJ whole genome shotgun (WGS) entry which is preliminary data.</text>
</comment>
<proteinExistence type="inferred from homology"/>
<sequence length="758" mass="82498">MTGFLRRHWLLLLLLAGGITLRVLTWLAYQPALLYIDTFRYLDNLEALRPTDLNPLGYTVVLKGLLSLGGFGFVAAVQHVVGVLIALTLYSLTLRYTSRTWLAAIVAAPVLLDAYQLQIEENVMSEVWFQALLVGALWLLLSRGEPKWWRVALAAVLVAAAVLTRTIGITVVLPMAVYLVLAGGAWRTRAGWKRIGVRILAGALGFVIPLVAYAAYFHSQAGRWGLTGAQGNVLYGRTAAIADCSQLPAGDAGLLIFCPPEPLDERLSIDYYTHFRYGDPNWPYVPLPDDRTKQELADEFAWTVIRNQPVDFVTAILHDFSKNFAPVKTTAPNDVPVERWQFQTIYPYHDIGAESVQIYNATTLAYDGVLPSVNVELASFLREYQLGGGYTWGPVLALAGVLGLLGALGVGKARRSGLRAAAFLATGSGLIILLGSAAFEFSWRYQLPALVLLPLGGVLGLAAMFGLAKRDPGTGGRRPKMADYPDEVDDGAVADFRARYGDAPLTPLVVVIAAYNEAKGIGPVLRNMPTHCGDLPVSTLVVVDGATDNTAEVAEDNGAYVCVAPRNRGQGGALRLGYHLAAEYGAKYIVTTDADGQYDNAEMPMLVKPLLDGTADFVTGSRRLGTGQYDSKVRWLGVRVFAVLASILTMRKITDTSFGFRAMSAELARSVTLREPQYQSSELLLGVMARGARVLEVPMTMHLRNNGQSKKGRSLKYGANYARVMTGTWLREYVLRGGKRRAALPQPVRTPTDARETA</sequence>
<feature type="domain" description="Glycosyltransferase 2-like" evidence="3">
    <location>
        <begin position="510"/>
        <end position="668"/>
    </location>
</feature>